<dbReference type="SUPFAM" id="SSF55785">
    <property type="entry name" value="PYP-like sensor domain (PAS domain)"/>
    <property type="match status" value="1"/>
</dbReference>
<dbReference type="InterPro" id="IPR000014">
    <property type="entry name" value="PAS"/>
</dbReference>
<dbReference type="EMBL" id="BNJF01000011">
    <property type="protein sequence ID" value="GHO51305.1"/>
    <property type="molecule type" value="Genomic_DNA"/>
</dbReference>
<dbReference type="Proteomes" id="UP000612362">
    <property type="component" value="Unassembled WGS sequence"/>
</dbReference>
<dbReference type="InterPro" id="IPR035965">
    <property type="entry name" value="PAS-like_dom_sf"/>
</dbReference>
<evidence type="ECO:0000259" key="1">
    <source>
        <dbReference type="Pfam" id="PF13188"/>
    </source>
</evidence>
<comment type="caution">
    <text evidence="2">The sequence shown here is derived from an EMBL/GenBank/DDBJ whole genome shotgun (WGS) entry which is preliminary data.</text>
</comment>
<organism evidence="2 3">
    <name type="scientific">Ktedonospora formicarum</name>
    <dbReference type="NCBI Taxonomy" id="2778364"/>
    <lineage>
        <taxon>Bacteria</taxon>
        <taxon>Bacillati</taxon>
        <taxon>Chloroflexota</taxon>
        <taxon>Ktedonobacteria</taxon>
        <taxon>Ktedonobacterales</taxon>
        <taxon>Ktedonobacteraceae</taxon>
        <taxon>Ktedonospora</taxon>
    </lineage>
</organism>
<keyword evidence="3" id="KW-1185">Reference proteome</keyword>
<dbReference type="AlphaFoldDB" id="A0A8J3MZZ9"/>
<reference evidence="2" key="1">
    <citation type="submission" date="2020-10" db="EMBL/GenBank/DDBJ databases">
        <title>Taxonomic study of unclassified bacteria belonging to the class Ktedonobacteria.</title>
        <authorList>
            <person name="Yabe S."/>
            <person name="Wang C.M."/>
            <person name="Zheng Y."/>
            <person name="Sakai Y."/>
            <person name="Cavaletti L."/>
            <person name="Monciardini P."/>
            <person name="Donadio S."/>
        </authorList>
    </citation>
    <scope>NUCLEOTIDE SEQUENCE</scope>
    <source>
        <strain evidence="2">SOSP1-1</strain>
    </source>
</reference>
<feature type="domain" description="PAS" evidence="1">
    <location>
        <begin position="22"/>
        <end position="61"/>
    </location>
</feature>
<dbReference type="Gene3D" id="3.30.450.20">
    <property type="entry name" value="PAS domain"/>
    <property type="match status" value="1"/>
</dbReference>
<gene>
    <name evidence="2" type="ORF">KSX_94680</name>
</gene>
<evidence type="ECO:0000313" key="3">
    <source>
        <dbReference type="Proteomes" id="UP000612362"/>
    </source>
</evidence>
<evidence type="ECO:0000313" key="2">
    <source>
        <dbReference type="EMBL" id="GHO51305.1"/>
    </source>
</evidence>
<dbReference type="NCBIfam" id="TIGR00229">
    <property type="entry name" value="sensory_box"/>
    <property type="match status" value="1"/>
</dbReference>
<dbReference type="Pfam" id="PF13188">
    <property type="entry name" value="PAS_8"/>
    <property type="match status" value="1"/>
</dbReference>
<name>A0A8J3MZZ9_9CHLR</name>
<proteinExistence type="predicted"/>
<sequence>MQRHRCLKQAEQTEEALCQSQERVRTLINSTNIGIFVGEKEQIVDANDTFLRIIGYTREDLRAGRMNWMQMTLQSI</sequence>
<accession>A0A8J3MZZ9</accession>
<protein>
    <recommendedName>
        <fullName evidence="1">PAS domain-containing protein</fullName>
    </recommendedName>
</protein>